<keyword evidence="2" id="KW-0418">Kinase</keyword>
<dbReference type="CDD" id="cd00192">
    <property type="entry name" value="PTKc"/>
    <property type="match status" value="1"/>
</dbReference>
<dbReference type="SMART" id="SM00219">
    <property type="entry name" value="TyrKc"/>
    <property type="match status" value="1"/>
</dbReference>
<dbReference type="GO" id="GO:0005524">
    <property type="term" value="F:ATP binding"/>
    <property type="evidence" value="ECO:0007669"/>
    <property type="project" value="InterPro"/>
</dbReference>
<dbReference type="PROSITE" id="PS00109">
    <property type="entry name" value="PROTEIN_KINASE_TYR"/>
    <property type="match status" value="1"/>
</dbReference>
<dbReference type="OrthoDB" id="3256376at2759"/>
<dbReference type="InterPro" id="IPR001245">
    <property type="entry name" value="Ser-Thr/Tyr_kinase_cat_dom"/>
</dbReference>
<dbReference type="GO" id="GO:0043235">
    <property type="term" value="C:receptor complex"/>
    <property type="evidence" value="ECO:0007669"/>
    <property type="project" value="TreeGrafter"/>
</dbReference>
<keyword evidence="3" id="KW-1185">Reference proteome</keyword>
<dbReference type="GO" id="GO:0004714">
    <property type="term" value="F:transmembrane receptor protein tyrosine kinase activity"/>
    <property type="evidence" value="ECO:0007669"/>
    <property type="project" value="TreeGrafter"/>
</dbReference>
<protein>
    <submittedName>
        <fullName evidence="2">Protein tyrosine kinase</fullName>
    </submittedName>
</protein>
<dbReference type="InterPro" id="IPR008266">
    <property type="entry name" value="Tyr_kinase_AS"/>
</dbReference>
<dbReference type="InterPro" id="IPR011009">
    <property type="entry name" value="Kinase-like_dom_sf"/>
</dbReference>
<dbReference type="Proteomes" id="UP000230423">
    <property type="component" value="Unassembled WGS sequence"/>
</dbReference>
<evidence type="ECO:0000313" key="3">
    <source>
        <dbReference type="Proteomes" id="UP000230423"/>
    </source>
</evidence>
<dbReference type="Pfam" id="PF07714">
    <property type="entry name" value="PK_Tyr_Ser-Thr"/>
    <property type="match status" value="1"/>
</dbReference>
<dbReference type="InterPro" id="IPR000719">
    <property type="entry name" value="Prot_kinase_dom"/>
</dbReference>
<dbReference type="GO" id="GO:0005886">
    <property type="term" value="C:plasma membrane"/>
    <property type="evidence" value="ECO:0007669"/>
    <property type="project" value="TreeGrafter"/>
</dbReference>
<dbReference type="SUPFAM" id="SSF56112">
    <property type="entry name" value="Protein kinase-like (PK-like)"/>
    <property type="match status" value="1"/>
</dbReference>
<dbReference type="GO" id="GO:0007169">
    <property type="term" value="P:cell surface receptor protein tyrosine kinase signaling pathway"/>
    <property type="evidence" value="ECO:0007669"/>
    <property type="project" value="TreeGrafter"/>
</dbReference>
<name>A0A2G9UMD2_TELCI</name>
<dbReference type="InterPro" id="IPR020635">
    <property type="entry name" value="Tyr_kinase_cat_dom"/>
</dbReference>
<dbReference type="PRINTS" id="PR00109">
    <property type="entry name" value="TYRKINASE"/>
</dbReference>
<dbReference type="Gene3D" id="1.10.510.10">
    <property type="entry name" value="Transferase(Phosphotransferase) domain 1"/>
    <property type="match status" value="1"/>
</dbReference>
<dbReference type="PANTHER" id="PTHR24416">
    <property type="entry name" value="TYROSINE-PROTEIN KINASE RECEPTOR"/>
    <property type="match status" value="1"/>
</dbReference>
<dbReference type="Gene3D" id="3.30.200.20">
    <property type="entry name" value="Phosphorylase Kinase, domain 1"/>
    <property type="match status" value="1"/>
</dbReference>
<reference evidence="2 3" key="1">
    <citation type="submission" date="2015-09" db="EMBL/GenBank/DDBJ databases">
        <title>Draft genome of the parasitic nematode Teladorsagia circumcincta isolate WARC Sus (inbred).</title>
        <authorList>
            <person name="Mitreva M."/>
        </authorList>
    </citation>
    <scope>NUCLEOTIDE SEQUENCE [LARGE SCALE GENOMIC DNA]</scope>
    <source>
        <strain evidence="2 3">S</strain>
    </source>
</reference>
<evidence type="ECO:0000259" key="1">
    <source>
        <dbReference type="PROSITE" id="PS50011"/>
    </source>
</evidence>
<dbReference type="InterPro" id="IPR050122">
    <property type="entry name" value="RTK"/>
</dbReference>
<dbReference type="PROSITE" id="PS50011">
    <property type="entry name" value="PROTEIN_KINASE_DOM"/>
    <property type="match status" value="1"/>
</dbReference>
<evidence type="ECO:0000313" key="2">
    <source>
        <dbReference type="EMBL" id="PIO71431.1"/>
    </source>
</evidence>
<accession>A0A2G9UMD2</accession>
<dbReference type="AlphaFoldDB" id="A0A2G9UMD2"/>
<organism evidence="2 3">
    <name type="scientific">Teladorsagia circumcincta</name>
    <name type="common">Brown stomach worm</name>
    <name type="synonym">Ostertagia circumcincta</name>
    <dbReference type="NCBI Taxonomy" id="45464"/>
    <lineage>
        <taxon>Eukaryota</taxon>
        <taxon>Metazoa</taxon>
        <taxon>Ecdysozoa</taxon>
        <taxon>Nematoda</taxon>
        <taxon>Chromadorea</taxon>
        <taxon>Rhabditida</taxon>
        <taxon>Rhabditina</taxon>
        <taxon>Rhabditomorpha</taxon>
        <taxon>Strongyloidea</taxon>
        <taxon>Trichostrongylidae</taxon>
        <taxon>Teladorsagia</taxon>
    </lineage>
</organism>
<proteinExistence type="predicted"/>
<keyword evidence="2" id="KW-0808">Transferase</keyword>
<sequence>MHSKPYPYEGAVELPSSLMATEVQGGVEITWKHNPKPERVYTFYITLHERFRPPIEFKDPNAFRYRIADDGERELSGTKGQVNYTYMFDYDLQRLEEYKVTLFAEDDHYCHTDDATTYFNTSAIEPLLPPRAVTRTSSSSVERISEPQFPLQKFNTTTAGEGAFGLVCKGTMSGPKGMAVRVAIKQLKTNAIDEEREEFLREMDIMKQVGRHPNIVTMYGLCEEPDFQCMVMEYVPFGDLKHYLQNLRKQLSLAVSTLKTSLRMEESVSGPMHSSLIGTDQLQYSLDPAELQSFAAQVANGMAHLESLNITHRDLAARNILVGENKQLKISDFGMSRLGVYVKMSKAIFWQHNANIDCWMGGGAYGIVLWEIVTLGGFPYPTVCDKDMLQYLLDGNRLEKPISCSDEIYAVMTECWRLCARDRPSFVCLCDRLGSLSIPYVEFAPNTTLPPHDGFELIDSGTIIAQ</sequence>
<feature type="domain" description="Protein kinase" evidence="1">
    <location>
        <begin position="153"/>
        <end position="441"/>
    </location>
</feature>
<dbReference type="EMBL" id="KZ345949">
    <property type="protein sequence ID" value="PIO71431.1"/>
    <property type="molecule type" value="Genomic_DNA"/>
</dbReference>
<dbReference type="PANTHER" id="PTHR24416:SF594">
    <property type="entry name" value="PROTEIN KINASE DOMAIN-CONTAINING PROTEIN"/>
    <property type="match status" value="1"/>
</dbReference>
<gene>
    <name evidence="2" type="ORF">TELCIR_06670</name>
</gene>